<gene>
    <name evidence="1" type="ORF">MM415A01743_0014</name>
</gene>
<sequence length="154" mass="17150">MMTVKIIGNEQTSRMMLNLGPELNKMIGQGNKEFLNSVRRGAIIMAPKLTGRLSKSIIIKPGKKKGDWIFEAGEGLRHALPVELRYRPHLVSSSAEAYPGVTIAEVYGIPEGVTLLVKGSRRPNFIRDAFQNALKRLPQIMARKTKLAIINSKR</sequence>
<evidence type="ECO:0000313" key="1">
    <source>
        <dbReference type="EMBL" id="QJA75602.1"/>
    </source>
</evidence>
<dbReference type="EMBL" id="MT142173">
    <property type="protein sequence ID" value="QJA75602.1"/>
    <property type="molecule type" value="Genomic_DNA"/>
</dbReference>
<evidence type="ECO:0008006" key="2">
    <source>
        <dbReference type="Google" id="ProtNLM"/>
    </source>
</evidence>
<proteinExistence type="predicted"/>
<dbReference type="AlphaFoldDB" id="A0A6M3K2S0"/>
<protein>
    <recommendedName>
        <fullName evidence="2">Tail protein</fullName>
    </recommendedName>
</protein>
<name>A0A6M3K2S0_9ZZZZ</name>
<reference evidence="1" key="1">
    <citation type="submission" date="2020-03" db="EMBL/GenBank/DDBJ databases">
        <title>The deep terrestrial virosphere.</title>
        <authorList>
            <person name="Holmfeldt K."/>
            <person name="Nilsson E."/>
            <person name="Simone D."/>
            <person name="Lopez-Fernandez M."/>
            <person name="Wu X."/>
            <person name="de Brujin I."/>
            <person name="Lundin D."/>
            <person name="Andersson A."/>
            <person name="Bertilsson S."/>
            <person name="Dopson M."/>
        </authorList>
    </citation>
    <scope>NUCLEOTIDE SEQUENCE</scope>
    <source>
        <strain evidence="1">MM415A01743</strain>
    </source>
</reference>
<organism evidence="1">
    <name type="scientific">viral metagenome</name>
    <dbReference type="NCBI Taxonomy" id="1070528"/>
    <lineage>
        <taxon>unclassified sequences</taxon>
        <taxon>metagenomes</taxon>
        <taxon>organismal metagenomes</taxon>
    </lineage>
</organism>
<accession>A0A6M3K2S0</accession>